<keyword evidence="1" id="KW-1133">Transmembrane helix</keyword>
<keyword evidence="3" id="KW-1185">Reference proteome</keyword>
<reference evidence="2" key="2">
    <citation type="submission" date="2023-06" db="EMBL/GenBank/DDBJ databases">
        <authorList>
            <consortium name="Lawrence Berkeley National Laboratory"/>
            <person name="Haridas S."/>
            <person name="Hensen N."/>
            <person name="Bonometti L."/>
            <person name="Westerberg I."/>
            <person name="Brannstrom I.O."/>
            <person name="Guillou S."/>
            <person name="Cros-Aarteil S."/>
            <person name="Calhoun S."/>
            <person name="Kuo A."/>
            <person name="Mondo S."/>
            <person name="Pangilinan J."/>
            <person name="Riley R."/>
            <person name="Labutti K."/>
            <person name="Andreopoulos B."/>
            <person name="Lipzen A."/>
            <person name="Chen C."/>
            <person name="Yanf M."/>
            <person name="Daum C."/>
            <person name="Ng V."/>
            <person name="Clum A."/>
            <person name="Steindorff A."/>
            <person name="Ohm R."/>
            <person name="Martin F."/>
            <person name="Silar P."/>
            <person name="Natvig D."/>
            <person name="Lalanne C."/>
            <person name="Gautier V."/>
            <person name="Ament-Velasquez S.L."/>
            <person name="Kruys A."/>
            <person name="Hutchinson M.I."/>
            <person name="Powell A.J."/>
            <person name="Barry K."/>
            <person name="Miller A.N."/>
            <person name="Grigoriev I.V."/>
            <person name="Debuchy R."/>
            <person name="Gladieux P."/>
            <person name="Thoren M.H."/>
            <person name="Johannesson H."/>
        </authorList>
    </citation>
    <scope>NUCLEOTIDE SEQUENCE</scope>
    <source>
        <strain evidence="2">CBS 314.62</strain>
    </source>
</reference>
<dbReference type="AlphaFoldDB" id="A0AAE0X6C3"/>
<organism evidence="2 3">
    <name type="scientific">Podospora appendiculata</name>
    <dbReference type="NCBI Taxonomy" id="314037"/>
    <lineage>
        <taxon>Eukaryota</taxon>
        <taxon>Fungi</taxon>
        <taxon>Dikarya</taxon>
        <taxon>Ascomycota</taxon>
        <taxon>Pezizomycotina</taxon>
        <taxon>Sordariomycetes</taxon>
        <taxon>Sordariomycetidae</taxon>
        <taxon>Sordariales</taxon>
        <taxon>Podosporaceae</taxon>
        <taxon>Podospora</taxon>
    </lineage>
</organism>
<name>A0AAE0X6C3_9PEZI</name>
<evidence type="ECO:0000313" key="3">
    <source>
        <dbReference type="Proteomes" id="UP001270362"/>
    </source>
</evidence>
<keyword evidence="1" id="KW-0472">Membrane</keyword>
<comment type="caution">
    <text evidence="2">The sequence shown here is derived from an EMBL/GenBank/DDBJ whole genome shotgun (WGS) entry which is preliminary data.</text>
</comment>
<feature type="transmembrane region" description="Helical" evidence="1">
    <location>
        <begin position="82"/>
        <end position="104"/>
    </location>
</feature>
<reference evidence="2" key="1">
    <citation type="journal article" date="2023" name="Mol. Phylogenet. Evol.">
        <title>Genome-scale phylogeny and comparative genomics of the fungal order Sordariales.</title>
        <authorList>
            <person name="Hensen N."/>
            <person name="Bonometti L."/>
            <person name="Westerberg I."/>
            <person name="Brannstrom I.O."/>
            <person name="Guillou S."/>
            <person name="Cros-Aarteil S."/>
            <person name="Calhoun S."/>
            <person name="Haridas S."/>
            <person name="Kuo A."/>
            <person name="Mondo S."/>
            <person name="Pangilinan J."/>
            <person name="Riley R."/>
            <person name="LaButti K."/>
            <person name="Andreopoulos B."/>
            <person name="Lipzen A."/>
            <person name="Chen C."/>
            <person name="Yan M."/>
            <person name="Daum C."/>
            <person name="Ng V."/>
            <person name="Clum A."/>
            <person name="Steindorff A."/>
            <person name="Ohm R.A."/>
            <person name="Martin F."/>
            <person name="Silar P."/>
            <person name="Natvig D.O."/>
            <person name="Lalanne C."/>
            <person name="Gautier V."/>
            <person name="Ament-Velasquez S.L."/>
            <person name="Kruys A."/>
            <person name="Hutchinson M.I."/>
            <person name="Powell A.J."/>
            <person name="Barry K."/>
            <person name="Miller A.N."/>
            <person name="Grigoriev I.V."/>
            <person name="Debuchy R."/>
            <person name="Gladieux P."/>
            <person name="Hiltunen Thoren M."/>
            <person name="Johannesson H."/>
        </authorList>
    </citation>
    <scope>NUCLEOTIDE SEQUENCE</scope>
    <source>
        <strain evidence="2">CBS 314.62</strain>
    </source>
</reference>
<keyword evidence="1" id="KW-0812">Transmembrane</keyword>
<proteinExistence type="predicted"/>
<sequence>MRSPCIVPWIWFNRGSDSSQITLQFLRAVVRQKSSLPTRVRIGKKLSPEEALYAIICTFLGVVIGLERRIAPPERIGVLRIYNCPAGLISFSFFSFSLFFFFFLELGCSFCFHASYDERD</sequence>
<dbReference type="Proteomes" id="UP001270362">
    <property type="component" value="Unassembled WGS sequence"/>
</dbReference>
<feature type="transmembrane region" description="Helical" evidence="1">
    <location>
        <begin position="51"/>
        <end position="70"/>
    </location>
</feature>
<accession>A0AAE0X6C3</accession>
<evidence type="ECO:0000256" key="1">
    <source>
        <dbReference type="SAM" id="Phobius"/>
    </source>
</evidence>
<gene>
    <name evidence="2" type="ORF">B0T22DRAFT_230417</name>
</gene>
<evidence type="ECO:0000313" key="2">
    <source>
        <dbReference type="EMBL" id="KAK3685794.1"/>
    </source>
</evidence>
<protein>
    <submittedName>
        <fullName evidence="2">Uncharacterized protein</fullName>
    </submittedName>
</protein>
<dbReference type="EMBL" id="JAULSO010000003">
    <property type="protein sequence ID" value="KAK3685794.1"/>
    <property type="molecule type" value="Genomic_DNA"/>
</dbReference>